<feature type="short sequence motif" description="'HIGH' region" evidence="12">
    <location>
        <begin position="37"/>
        <end position="47"/>
    </location>
</feature>
<feature type="binding site" evidence="12">
    <location>
        <position position="216"/>
    </location>
    <ligand>
        <name>Zn(2+)</name>
        <dbReference type="ChEBI" id="CHEBI:29105"/>
    </ligand>
</feature>
<keyword evidence="4 12" id="KW-0963">Cytoplasm</keyword>
<dbReference type="GO" id="GO:0005524">
    <property type="term" value="F:ATP binding"/>
    <property type="evidence" value="ECO:0007669"/>
    <property type="project" value="UniProtKB-UniRule"/>
</dbReference>
<feature type="binding site" evidence="12">
    <location>
        <position position="276"/>
    </location>
    <ligand>
        <name>ATP</name>
        <dbReference type="ChEBI" id="CHEBI:30616"/>
    </ligand>
</feature>
<dbReference type="SMART" id="SM00840">
    <property type="entry name" value="DALR_2"/>
    <property type="match status" value="1"/>
</dbReference>
<proteinExistence type="inferred from homology"/>
<dbReference type="InterPro" id="IPR015273">
    <property type="entry name" value="Cys-tRNA-synt_Ia_DALR"/>
</dbReference>
<dbReference type="Gene3D" id="3.40.50.620">
    <property type="entry name" value="HUPs"/>
    <property type="match status" value="1"/>
</dbReference>
<evidence type="ECO:0000259" key="13">
    <source>
        <dbReference type="SMART" id="SM00840"/>
    </source>
</evidence>
<dbReference type="OrthoDB" id="9815130at2"/>
<dbReference type="GO" id="GO:0006423">
    <property type="term" value="P:cysteinyl-tRNA aminoacylation"/>
    <property type="evidence" value="ECO:0007669"/>
    <property type="project" value="UniProtKB-UniRule"/>
</dbReference>
<dbReference type="EMBL" id="FOHV01000005">
    <property type="protein sequence ID" value="SES93385.1"/>
    <property type="molecule type" value="Genomic_DNA"/>
</dbReference>
<evidence type="ECO:0000256" key="9">
    <source>
        <dbReference type="ARBA" id="ARBA00022840"/>
    </source>
</evidence>
<keyword evidence="9 12" id="KW-0067">ATP-binding</keyword>
<dbReference type="GO" id="GO:0008270">
    <property type="term" value="F:zinc ion binding"/>
    <property type="evidence" value="ECO:0007669"/>
    <property type="project" value="UniProtKB-UniRule"/>
</dbReference>
<feature type="binding site" evidence="12">
    <location>
        <position position="241"/>
    </location>
    <ligand>
        <name>Zn(2+)</name>
        <dbReference type="ChEBI" id="CHEBI:29105"/>
    </ligand>
</feature>
<dbReference type="EC" id="6.1.1.16" evidence="12"/>
<dbReference type="NCBIfam" id="TIGR00435">
    <property type="entry name" value="cysS"/>
    <property type="match status" value="1"/>
</dbReference>
<dbReference type="Pfam" id="PF23493">
    <property type="entry name" value="CysS_C"/>
    <property type="match status" value="1"/>
</dbReference>
<protein>
    <recommendedName>
        <fullName evidence="12">Cysteine--tRNA ligase</fullName>
        <ecNumber evidence="12">6.1.1.16</ecNumber>
    </recommendedName>
    <alternativeName>
        <fullName evidence="12">Cysteinyl-tRNA synthetase</fullName>
        <shortName evidence="12">CysRS</shortName>
    </alternativeName>
</protein>
<dbReference type="Gene3D" id="1.20.120.1910">
    <property type="entry name" value="Cysteine-tRNA ligase, C-terminal anti-codon recognition domain"/>
    <property type="match status" value="1"/>
</dbReference>
<dbReference type="STRING" id="1123402.SAMN02583745_00952"/>
<dbReference type="InterPro" id="IPR015803">
    <property type="entry name" value="Cys-tRNA-ligase"/>
</dbReference>
<dbReference type="PRINTS" id="PR00983">
    <property type="entry name" value="TRNASYNTHCYS"/>
</dbReference>
<dbReference type="RefSeq" id="WP_093318210.1">
    <property type="nucleotide sequence ID" value="NZ_FOHV01000005.1"/>
</dbReference>
<evidence type="ECO:0000313" key="15">
    <source>
        <dbReference type="Proteomes" id="UP000242642"/>
    </source>
</evidence>
<keyword evidence="15" id="KW-1185">Reference proteome</keyword>
<dbReference type="Pfam" id="PF01406">
    <property type="entry name" value="tRNA-synt_1e"/>
    <property type="match status" value="1"/>
</dbReference>
<reference evidence="15" key="1">
    <citation type="submission" date="2016-10" db="EMBL/GenBank/DDBJ databases">
        <authorList>
            <person name="Varghese N."/>
            <person name="Submissions S."/>
        </authorList>
    </citation>
    <scope>NUCLEOTIDE SEQUENCE [LARGE SCALE GENOMIC DNA]</scope>
    <source>
        <strain evidence="15">DSM 18579</strain>
    </source>
</reference>
<dbReference type="InterPro" id="IPR014729">
    <property type="entry name" value="Rossmann-like_a/b/a_fold"/>
</dbReference>
<dbReference type="Pfam" id="PF09190">
    <property type="entry name" value="DALR_2"/>
    <property type="match status" value="1"/>
</dbReference>
<dbReference type="Proteomes" id="UP000242642">
    <property type="component" value="Unassembled WGS sequence"/>
</dbReference>
<keyword evidence="6 12" id="KW-0479">Metal-binding</keyword>
<dbReference type="AlphaFoldDB" id="A0A1I0AHQ9"/>
<dbReference type="InterPro" id="IPR024909">
    <property type="entry name" value="Cys-tRNA/MSH_ligase"/>
</dbReference>
<feature type="domain" description="Cysteinyl-tRNA synthetase class Ia DALR" evidence="13">
    <location>
        <begin position="348"/>
        <end position="414"/>
    </location>
</feature>
<accession>A0A1I0AHQ9</accession>
<comment type="subunit">
    <text evidence="3 12">Monomer.</text>
</comment>
<evidence type="ECO:0000256" key="2">
    <source>
        <dbReference type="ARBA" id="ARBA00005594"/>
    </source>
</evidence>
<evidence type="ECO:0000256" key="4">
    <source>
        <dbReference type="ARBA" id="ARBA00022490"/>
    </source>
</evidence>
<name>A0A1I0AHQ9_9GAMM</name>
<evidence type="ECO:0000313" key="14">
    <source>
        <dbReference type="EMBL" id="SES93385.1"/>
    </source>
</evidence>
<dbReference type="SUPFAM" id="SSF52374">
    <property type="entry name" value="Nucleotidylyl transferase"/>
    <property type="match status" value="1"/>
</dbReference>
<keyword evidence="5 12" id="KW-0436">Ligase</keyword>
<feature type="short sequence motif" description="'KMSKS' region" evidence="12">
    <location>
        <begin position="273"/>
        <end position="277"/>
    </location>
</feature>
<feature type="binding site" evidence="12">
    <location>
        <position position="245"/>
    </location>
    <ligand>
        <name>Zn(2+)</name>
        <dbReference type="ChEBI" id="CHEBI:29105"/>
    </ligand>
</feature>
<dbReference type="FunFam" id="3.40.50.620:FF:000009">
    <property type="entry name" value="Cysteine--tRNA ligase"/>
    <property type="match status" value="1"/>
</dbReference>
<gene>
    <name evidence="12" type="primary">cysS</name>
    <name evidence="14" type="ORF">SAMN02583745_00952</name>
</gene>
<evidence type="ECO:0000256" key="8">
    <source>
        <dbReference type="ARBA" id="ARBA00022833"/>
    </source>
</evidence>
<sequence>MTQVDDSPLYIFNTLSREKSEFKPIKAGQVDMYVCGVTVYDNCHIGHGRTFSTFDTVVRYLRYIGYQVNFIRNITDIDDKIINRANENQESWTSLVERMITKMHADFSALNILPADVEPRATDHISEIIEITRKLIERGHAYVASSGDVLFSVTSFSEYGKLSKQNLDNLLAGARVGIKESKRNPMDFVLWKSAKPNEPSWPSPWGEGRPGWHIECSAMNAKQLGTHFDIHGGGSDLMFPHHENEIAQSRCAHDGPYVNYWMHSGMLMIDHEKMSKSLNNFFTIEEVLEQYDGETIRYFLLSGHYRSQLNFSHDNLTQSRSALERLYNALRDTDESVEASGAEDFVVRFKAAMNDDFNTPEAYAVLFDLAKEINRLKADNTKDEQGSTINQLAARLRELGQILGILTQPVNVFFQQKTGAFVQKVNHKDADDEVLLIESLIAKRQAARAAKEWALADEARNALTEMGIELEDGSNGTTWRRK</sequence>
<evidence type="ECO:0000256" key="12">
    <source>
        <dbReference type="HAMAP-Rule" id="MF_00041"/>
    </source>
</evidence>
<dbReference type="SUPFAM" id="SSF47323">
    <property type="entry name" value="Anticodon-binding domain of a subclass of class I aminoacyl-tRNA synthetases"/>
    <property type="match status" value="1"/>
</dbReference>
<comment type="catalytic activity">
    <reaction evidence="12">
        <text>tRNA(Cys) + L-cysteine + ATP = L-cysteinyl-tRNA(Cys) + AMP + diphosphate</text>
        <dbReference type="Rhea" id="RHEA:17773"/>
        <dbReference type="Rhea" id="RHEA-COMP:9661"/>
        <dbReference type="Rhea" id="RHEA-COMP:9679"/>
        <dbReference type="ChEBI" id="CHEBI:30616"/>
        <dbReference type="ChEBI" id="CHEBI:33019"/>
        <dbReference type="ChEBI" id="CHEBI:35235"/>
        <dbReference type="ChEBI" id="CHEBI:78442"/>
        <dbReference type="ChEBI" id="CHEBI:78517"/>
        <dbReference type="ChEBI" id="CHEBI:456215"/>
        <dbReference type="EC" id="6.1.1.16"/>
    </reaction>
</comment>
<evidence type="ECO:0000256" key="11">
    <source>
        <dbReference type="ARBA" id="ARBA00023146"/>
    </source>
</evidence>
<dbReference type="HAMAP" id="MF_00041">
    <property type="entry name" value="Cys_tRNA_synth"/>
    <property type="match status" value="1"/>
</dbReference>
<evidence type="ECO:0000256" key="10">
    <source>
        <dbReference type="ARBA" id="ARBA00022917"/>
    </source>
</evidence>
<evidence type="ECO:0000256" key="1">
    <source>
        <dbReference type="ARBA" id="ARBA00004496"/>
    </source>
</evidence>
<evidence type="ECO:0000256" key="5">
    <source>
        <dbReference type="ARBA" id="ARBA00022598"/>
    </source>
</evidence>
<keyword evidence="11 12" id="KW-0030">Aminoacyl-tRNA synthetase</keyword>
<dbReference type="InterPro" id="IPR056411">
    <property type="entry name" value="CysS_C"/>
</dbReference>
<organism evidence="14 15">
    <name type="scientific">Thorsellia anophelis DSM 18579</name>
    <dbReference type="NCBI Taxonomy" id="1123402"/>
    <lineage>
        <taxon>Bacteria</taxon>
        <taxon>Pseudomonadati</taxon>
        <taxon>Pseudomonadota</taxon>
        <taxon>Gammaproteobacteria</taxon>
        <taxon>Enterobacterales</taxon>
        <taxon>Thorselliaceae</taxon>
        <taxon>Thorsellia</taxon>
    </lineage>
</organism>
<keyword evidence="10 12" id="KW-0648">Protein biosynthesis</keyword>
<dbReference type="CDD" id="cd07963">
    <property type="entry name" value="Anticodon_Ia_Cys"/>
    <property type="match status" value="1"/>
</dbReference>
<evidence type="ECO:0000256" key="3">
    <source>
        <dbReference type="ARBA" id="ARBA00011245"/>
    </source>
</evidence>
<evidence type="ECO:0000256" key="6">
    <source>
        <dbReference type="ARBA" id="ARBA00022723"/>
    </source>
</evidence>
<dbReference type="GO" id="GO:0004817">
    <property type="term" value="F:cysteine-tRNA ligase activity"/>
    <property type="evidence" value="ECO:0007669"/>
    <property type="project" value="UniProtKB-UniRule"/>
</dbReference>
<dbReference type="InterPro" id="IPR009080">
    <property type="entry name" value="tRNAsynth_Ia_anticodon-bd"/>
</dbReference>
<dbReference type="GO" id="GO:0005829">
    <property type="term" value="C:cytosol"/>
    <property type="evidence" value="ECO:0007669"/>
    <property type="project" value="TreeGrafter"/>
</dbReference>
<keyword evidence="8 12" id="KW-0862">Zinc</keyword>
<dbReference type="PANTHER" id="PTHR10890:SF3">
    <property type="entry name" value="CYSTEINE--TRNA LIGASE, CYTOPLASMIC"/>
    <property type="match status" value="1"/>
</dbReference>
<dbReference type="CDD" id="cd00672">
    <property type="entry name" value="CysRS_core"/>
    <property type="match status" value="1"/>
</dbReference>
<feature type="binding site" evidence="12">
    <location>
        <position position="35"/>
    </location>
    <ligand>
        <name>Zn(2+)</name>
        <dbReference type="ChEBI" id="CHEBI:29105"/>
    </ligand>
</feature>
<comment type="subcellular location">
    <subcellularLocation>
        <location evidence="1 12">Cytoplasm</location>
    </subcellularLocation>
</comment>
<comment type="cofactor">
    <cofactor evidence="12">
        <name>Zn(2+)</name>
        <dbReference type="ChEBI" id="CHEBI:29105"/>
    </cofactor>
    <text evidence="12">Binds 1 zinc ion per subunit.</text>
</comment>
<dbReference type="PANTHER" id="PTHR10890">
    <property type="entry name" value="CYSTEINYL-TRNA SYNTHETASE"/>
    <property type="match status" value="1"/>
</dbReference>
<keyword evidence="7 12" id="KW-0547">Nucleotide-binding</keyword>
<comment type="similarity">
    <text evidence="2 12">Belongs to the class-I aminoacyl-tRNA synthetase family.</text>
</comment>
<evidence type="ECO:0000256" key="7">
    <source>
        <dbReference type="ARBA" id="ARBA00022741"/>
    </source>
</evidence>
<dbReference type="InterPro" id="IPR032678">
    <property type="entry name" value="tRNA-synt_1_cat_dom"/>
</dbReference>